<evidence type="ECO:0000259" key="2">
    <source>
        <dbReference type="Pfam" id="PF17131"/>
    </source>
</evidence>
<dbReference type="KEGG" id="swp:swp_0044"/>
<sequence length="274" mass="31172">MRVCNIVITGFICSYSLSFSANTVANSDSEQQGYAIASAVELRDEGFTDSRAMLTMELQSKAGAKTSRKLDISVLENAAEGDKSLIRFTFPADINGTALLTHPDKSKSDEQWLYLPEVRRVKRIGSRNKAGAFVGSEFSFEDMTNKELDDYSYNYLYSLPCNEIQAHAAEFSDKQCDVIERFPVDKHSGYSKQQLWIENTEQKIIKIEYFDRKKSLLKVFTASGFKLYQDKYWRPSLVEMKNVQTGKVTRLSYQSIVFASGLSEQDFHRSGLRD</sequence>
<feature type="signal peptide" evidence="1">
    <location>
        <begin position="1"/>
        <end position="21"/>
    </location>
</feature>
<evidence type="ECO:0000313" key="4">
    <source>
        <dbReference type="Proteomes" id="UP000000753"/>
    </source>
</evidence>
<keyword evidence="1" id="KW-0732">Signal</keyword>
<dbReference type="OrthoDB" id="9803781at2"/>
<organism evidence="3 4">
    <name type="scientific">Shewanella piezotolerans (strain WP3 / JCM 13877)</name>
    <dbReference type="NCBI Taxonomy" id="225849"/>
    <lineage>
        <taxon>Bacteria</taxon>
        <taxon>Pseudomonadati</taxon>
        <taxon>Pseudomonadota</taxon>
        <taxon>Gammaproteobacteria</taxon>
        <taxon>Alteromonadales</taxon>
        <taxon>Shewanellaceae</taxon>
        <taxon>Shewanella</taxon>
    </lineage>
</organism>
<keyword evidence="4" id="KW-1185">Reference proteome</keyword>
<dbReference type="STRING" id="225849.swp_0044"/>
<feature type="chain" id="PRO_5002870138" description="Uncharacterized protein TP-0789 domain-containing protein" evidence="1">
    <location>
        <begin position="22"/>
        <end position="274"/>
    </location>
</feature>
<feature type="domain" description="Uncharacterized protein TP-0789" evidence="2">
    <location>
        <begin position="82"/>
        <end position="273"/>
    </location>
</feature>
<dbReference type="Proteomes" id="UP000000753">
    <property type="component" value="Chromosome"/>
</dbReference>
<dbReference type="Pfam" id="PF17131">
    <property type="entry name" value="LolA_like"/>
    <property type="match status" value="1"/>
</dbReference>
<proteinExistence type="predicted"/>
<dbReference type="InterPro" id="IPR033399">
    <property type="entry name" value="TP_0789-like"/>
</dbReference>
<dbReference type="EMBL" id="CP000472">
    <property type="protein sequence ID" value="ACJ26892.1"/>
    <property type="molecule type" value="Genomic_DNA"/>
</dbReference>
<dbReference type="HOGENOM" id="CLU_074356_1_1_6"/>
<evidence type="ECO:0000313" key="3">
    <source>
        <dbReference type="EMBL" id="ACJ26892.1"/>
    </source>
</evidence>
<dbReference type="CDD" id="cd16329">
    <property type="entry name" value="LolA_like"/>
    <property type="match status" value="1"/>
</dbReference>
<dbReference type="Gene3D" id="2.50.20.10">
    <property type="entry name" value="Lipoprotein localisation LolA/LolB/LppX"/>
    <property type="match status" value="1"/>
</dbReference>
<evidence type="ECO:0000256" key="1">
    <source>
        <dbReference type="SAM" id="SignalP"/>
    </source>
</evidence>
<name>B8CHA0_SHEPW</name>
<dbReference type="AlphaFoldDB" id="B8CHA0"/>
<gene>
    <name evidence="3" type="ordered locus">swp_0044</name>
</gene>
<accession>B8CHA0</accession>
<protein>
    <recommendedName>
        <fullName evidence="2">Uncharacterized protein TP-0789 domain-containing protein</fullName>
    </recommendedName>
</protein>
<reference evidence="3 4" key="1">
    <citation type="journal article" date="2008" name="PLoS ONE">
        <title>Environmental adaptation: genomic analysis of the piezotolerant and psychrotolerant deep-sea iron reducing bacterium Shewanella piezotolerans WP3.</title>
        <authorList>
            <person name="Wang F."/>
            <person name="Wang J."/>
            <person name="Jian H."/>
            <person name="Zhang B."/>
            <person name="Li S."/>
            <person name="Wang F."/>
            <person name="Zeng X."/>
            <person name="Gao L."/>
            <person name="Bartlett D.H."/>
            <person name="Yu J."/>
            <person name="Hu S."/>
            <person name="Xiao X."/>
        </authorList>
    </citation>
    <scope>NUCLEOTIDE SEQUENCE [LARGE SCALE GENOMIC DNA]</scope>
    <source>
        <strain evidence="4">WP3 / JCM 13877</strain>
    </source>
</reference>
<dbReference type="RefSeq" id="WP_020910276.1">
    <property type="nucleotide sequence ID" value="NC_011566.1"/>
</dbReference>
<dbReference type="eggNOG" id="COG2834">
    <property type="taxonomic scope" value="Bacteria"/>
</dbReference>